<evidence type="ECO:0000313" key="2">
    <source>
        <dbReference type="Proteomes" id="UP000639606"/>
    </source>
</evidence>
<organism evidence="1 2">
    <name type="scientific">Saccharothrix coeruleofusca</name>
    <dbReference type="NCBI Taxonomy" id="33919"/>
    <lineage>
        <taxon>Bacteria</taxon>
        <taxon>Bacillati</taxon>
        <taxon>Actinomycetota</taxon>
        <taxon>Actinomycetes</taxon>
        <taxon>Pseudonocardiales</taxon>
        <taxon>Pseudonocardiaceae</taxon>
        <taxon>Saccharothrix</taxon>
    </lineage>
</organism>
<dbReference type="EMBL" id="BMRG01000004">
    <property type="protein sequence ID" value="GGP55933.1"/>
    <property type="molecule type" value="Genomic_DNA"/>
</dbReference>
<name>A0A918ALG3_9PSEU</name>
<dbReference type="Proteomes" id="UP000639606">
    <property type="component" value="Unassembled WGS sequence"/>
</dbReference>
<dbReference type="AlphaFoldDB" id="A0A918ALG3"/>
<reference evidence="1" key="1">
    <citation type="journal article" date="2014" name="Int. J. Syst. Evol. Microbiol.">
        <title>Complete genome sequence of Corynebacterium casei LMG S-19264T (=DSM 44701T), isolated from a smear-ripened cheese.</title>
        <authorList>
            <consortium name="US DOE Joint Genome Institute (JGI-PGF)"/>
            <person name="Walter F."/>
            <person name="Albersmeier A."/>
            <person name="Kalinowski J."/>
            <person name="Ruckert C."/>
        </authorList>
    </citation>
    <scope>NUCLEOTIDE SEQUENCE</scope>
    <source>
        <strain evidence="1">JCM 3313</strain>
    </source>
</reference>
<proteinExistence type="predicted"/>
<keyword evidence="2" id="KW-1185">Reference proteome</keyword>
<dbReference type="RefSeq" id="WP_189223863.1">
    <property type="nucleotide sequence ID" value="NZ_BMRG01000004.1"/>
</dbReference>
<comment type="caution">
    <text evidence="1">The sequence shown here is derived from an EMBL/GenBank/DDBJ whole genome shotgun (WGS) entry which is preliminary data.</text>
</comment>
<reference evidence="1" key="2">
    <citation type="submission" date="2020-09" db="EMBL/GenBank/DDBJ databases">
        <authorList>
            <person name="Sun Q."/>
            <person name="Ohkuma M."/>
        </authorList>
    </citation>
    <scope>NUCLEOTIDE SEQUENCE</scope>
    <source>
        <strain evidence="1">JCM 3313</strain>
    </source>
</reference>
<protein>
    <submittedName>
        <fullName evidence="1">Uncharacterized protein</fullName>
    </submittedName>
</protein>
<sequence>MLSWSHHAMSQAAATAFGLLGLAPGEDISLPAAASLLALSGADSRRVLHELEDGHLLRQHLPGRYRMHDLVRLYAVDRADHDHPEAIRTSAVRRVADFYLHTAFAADELLQPLLPPVDAGEPADGCRPLGLPDRAAALEWFTAEHANPLAAQDLAAARGWADSVTGWPGC</sequence>
<gene>
    <name evidence="1" type="ORF">GCM10010185_30630</name>
</gene>
<accession>A0A918ALG3</accession>
<evidence type="ECO:0000313" key="1">
    <source>
        <dbReference type="EMBL" id="GGP55933.1"/>
    </source>
</evidence>